<dbReference type="EMBL" id="MU853223">
    <property type="protein sequence ID" value="KAK4128234.1"/>
    <property type="molecule type" value="Genomic_DNA"/>
</dbReference>
<dbReference type="SUPFAM" id="SSF117281">
    <property type="entry name" value="Kelch motif"/>
    <property type="match status" value="1"/>
</dbReference>
<feature type="region of interest" description="Disordered" evidence="1">
    <location>
        <begin position="249"/>
        <end position="281"/>
    </location>
</feature>
<keyword evidence="2" id="KW-0812">Transmembrane</keyword>
<dbReference type="InterPro" id="IPR015915">
    <property type="entry name" value="Kelch-typ_b-propeller"/>
</dbReference>
<accession>A0AAN6U8T0</accession>
<gene>
    <name evidence="3" type="ORF">N657DRAFT_676049</name>
</gene>
<evidence type="ECO:0000313" key="4">
    <source>
        <dbReference type="Proteomes" id="UP001302602"/>
    </source>
</evidence>
<feature type="transmembrane region" description="Helical" evidence="2">
    <location>
        <begin position="409"/>
        <end position="431"/>
    </location>
</feature>
<organism evidence="3 4">
    <name type="scientific">Parathielavia appendiculata</name>
    <dbReference type="NCBI Taxonomy" id="2587402"/>
    <lineage>
        <taxon>Eukaryota</taxon>
        <taxon>Fungi</taxon>
        <taxon>Dikarya</taxon>
        <taxon>Ascomycota</taxon>
        <taxon>Pezizomycotina</taxon>
        <taxon>Sordariomycetes</taxon>
        <taxon>Sordariomycetidae</taxon>
        <taxon>Sordariales</taxon>
        <taxon>Chaetomiaceae</taxon>
        <taxon>Parathielavia</taxon>
    </lineage>
</organism>
<evidence type="ECO:0000313" key="3">
    <source>
        <dbReference type="EMBL" id="KAK4128234.1"/>
    </source>
</evidence>
<dbReference type="AlphaFoldDB" id="A0AAN6U8T0"/>
<dbReference type="GeneID" id="87832635"/>
<comment type="caution">
    <text evidence="3">The sequence shown here is derived from an EMBL/GenBank/DDBJ whole genome shotgun (WGS) entry which is preliminary data.</text>
</comment>
<dbReference type="Gene3D" id="2.120.10.80">
    <property type="entry name" value="Kelch-type beta propeller"/>
    <property type="match status" value="1"/>
</dbReference>
<sequence>MPLPQPKTALNNACSVIFNNTLYTYSADAFQSLRLEAGAEWEELPQGEKVTGAVCVGSTTGTASTSAFFVVGGVGGTDQYQGLQKYTYATGQWEMIKPESKVTHQRLGHGAVYINSTDSILVYGGIQDGYEAASSQTYTIGASAPHAVRSDDSWGVPLLKPILLPWSASEAVMVGGSTTNTNVMLFNAAAARWVDSGASLASPLLKDISSIQAVLLTGDDGSKNLITFDMSESPNSVKRTVLYSGPGIPVPNAAPVRKRTPRRNNHGSHGKERRDGQPLTVDNWPAYNSTYAPKATRSNFALAQGPDGMVVAAGGNHEDVLCMFNARQNSWEDAELRLGQFRLLSAESSSTSSSTTATSTTLSSSTSMASFTSVSASSTVTGVTQPTAIATGAAVAAVSGDSGPPLNTILGAVLGSFFGLAVLLALLYLCIRRRKQRQAHMEAGHNRRASGVSSNEKGGTGFAKDSLAFGQVSPGVFRGHHPQGSRGSFSSIAILMGRVGKPRSSDESRRDSSDDNFRAFKSTISKPMPQTTVIPVSALRTPQSLQQTRDEKGVAFAASTAEPKPRNLTTAADKEGATRRSSGWNRYWSGGSALNLLGFGSGNGNNSNNNNNNAATNNSQRTTLGSDDQSSNYSNKNRMTQDSATVPPLFPAAAAEPRLSLSRVTAHSPTIAVYSDKLMMEGLSGQVETLRPVSAVSDMSASAYSSGIPESVQEAWDPTAAHKPWGADKALNDSYAAIYTTPLAPASQGLRPPAPAPLRPAPQSRQQAPVRDDMSWLNLGAN</sequence>
<feature type="compositionally biased region" description="Basic residues" evidence="1">
    <location>
        <begin position="256"/>
        <end position="268"/>
    </location>
</feature>
<protein>
    <recommendedName>
        <fullName evidence="5">Pre-mRNA splicing factor CLF1</fullName>
    </recommendedName>
</protein>
<feature type="compositionally biased region" description="Low complexity" evidence="1">
    <location>
        <begin position="602"/>
        <end position="619"/>
    </location>
</feature>
<proteinExistence type="predicted"/>
<evidence type="ECO:0000256" key="2">
    <source>
        <dbReference type="SAM" id="Phobius"/>
    </source>
</evidence>
<feature type="region of interest" description="Disordered" evidence="1">
    <location>
        <begin position="541"/>
        <end position="584"/>
    </location>
</feature>
<reference evidence="3" key="2">
    <citation type="submission" date="2023-05" db="EMBL/GenBank/DDBJ databases">
        <authorList>
            <consortium name="Lawrence Berkeley National Laboratory"/>
            <person name="Steindorff A."/>
            <person name="Hensen N."/>
            <person name="Bonometti L."/>
            <person name="Westerberg I."/>
            <person name="Brannstrom I.O."/>
            <person name="Guillou S."/>
            <person name="Cros-Aarteil S."/>
            <person name="Calhoun S."/>
            <person name="Haridas S."/>
            <person name="Kuo A."/>
            <person name="Mondo S."/>
            <person name="Pangilinan J."/>
            <person name="Riley R."/>
            <person name="Labutti K."/>
            <person name="Andreopoulos B."/>
            <person name="Lipzen A."/>
            <person name="Chen C."/>
            <person name="Yanf M."/>
            <person name="Daum C."/>
            <person name="Ng V."/>
            <person name="Clum A."/>
            <person name="Ohm R."/>
            <person name="Martin F."/>
            <person name="Silar P."/>
            <person name="Natvig D."/>
            <person name="Lalanne C."/>
            <person name="Gautier V."/>
            <person name="Ament-Velasquez S.L."/>
            <person name="Kruys A."/>
            <person name="Hutchinson M.I."/>
            <person name="Powell A.J."/>
            <person name="Barry K."/>
            <person name="Miller A.N."/>
            <person name="Grigoriev I.V."/>
            <person name="Debuchy R."/>
            <person name="Gladieux P."/>
            <person name="Thoren M.H."/>
            <person name="Johannesson H."/>
        </authorList>
    </citation>
    <scope>NUCLEOTIDE SEQUENCE</scope>
    <source>
        <strain evidence="3">CBS 731.68</strain>
    </source>
</reference>
<keyword evidence="4" id="KW-1185">Reference proteome</keyword>
<evidence type="ECO:0008006" key="5">
    <source>
        <dbReference type="Google" id="ProtNLM"/>
    </source>
</evidence>
<name>A0AAN6U8T0_9PEZI</name>
<evidence type="ECO:0000256" key="1">
    <source>
        <dbReference type="SAM" id="MobiDB-lite"/>
    </source>
</evidence>
<dbReference type="Proteomes" id="UP001302602">
    <property type="component" value="Unassembled WGS sequence"/>
</dbReference>
<reference evidence="3" key="1">
    <citation type="journal article" date="2023" name="Mol. Phylogenet. Evol.">
        <title>Genome-scale phylogeny and comparative genomics of the fungal order Sordariales.</title>
        <authorList>
            <person name="Hensen N."/>
            <person name="Bonometti L."/>
            <person name="Westerberg I."/>
            <person name="Brannstrom I.O."/>
            <person name="Guillou S."/>
            <person name="Cros-Aarteil S."/>
            <person name="Calhoun S."/>
            <person name="Haridas S."/>
            <person name="Kuo A."/>
            <person name="Mondo S."/>
            <person name="Pangilinan J."/>
            <person name="Riley R."/>
            <person name="LaButti K."/>
            <person name="Andreopoulos B."/>
            <person name="Lipzen A."/>
            <person name="Chen C."/>
            <person name="Yan M."/>
            <person name="Daum C."/>
            <person name="Ng V."/>
            <person name="Clum A."/>
            <person name="Steindorff A."/>
            <person name="Ohm R.A."/>
            <person name="Martin F."/>
            <person name="Silar P."/>
            <person name="Natvig D.O."/>
            <person name="Lalanne C."/>
            <person name="Gautier V."/>
            <person name="Ament-Velasquez S.L."/>
            <person name="Kruys A."/>
            <person name="Hutchinson M.I."/>
            <person name="Powell A.J."/>
            <person name="Barry K."/>
            <person name="Miller A.N."/>
            <person name="Grigoriev I.V."/>
            <person name="Debuchy R."/>
            <person name="Gladieux P."/>
            <person name="Hiltunen Thoren M."/>
            <person name="Johannesson H."/>
        </authorList>
    </citation>
    <scope>NUCLEOTIDE SEQUENCE</scope>
    <source>
        <strain evidence="3">CBS 731.68</strain>
    </source>
</reference>
<dbReference type="RefSeq" id="XP_062652005.1">
    <property type="nucleotide sequence ID" value="XM_062795867.1"/>
</dbReference>
<feature type="region of interest" description="Disordered" evidence="1">
    <location>
        <begin position="745"/>
        <end position="782"/>
    </location>
</feature>
<feature type="compositionally biased region" description="Polar residues" evidence="1">
    <location>
        <begin position="620"/>
        <end position="644"/>
    </location>
</feature>
<keyword evidence="2" id="KW-0472">Membrane</keyword>
<keyword evidence="2" id="KW-1133">Transmembrane helix</keyword>
<feature type="region of interest" description="Disordered" evidence="1">
    <location>
        <begin position="439"/>
        <end position="458"/>
    </location>
</feature>
<feature type="region of interest" description="Disordered" evidence="1">
    <location>
        <begin position="602"/>
        <end position="644"/>
    </location>
</feature>